<dbReference type="RefSeq" id="WP_004684244.1">
    <property type="nucleotide sequence ID" value="NZ_BBTB01000024.1"/>
</dbReference>
<accession>A0A380U9G2</accession>
<evidence type="ECO:0000313" key="6">
    <source>
        <dbReference type="Proteomes" id="UP000595107"/>
    </source>
</evidence>
<dbReference type="AlphaFoldDB" id="A0A380U9G2"/>
<dbReference type="GeneID" id="66210623"/>
<feature type="domain" description="DUF4422" evidence="1">
    <location>
        <begin position="6"/>
        <end position="223"/>
    </location>
</feature>
<dbReference type="Proteomes" id="UP001160116">
    <property type="component" value="Unassembled WGS sequence"/>
</dbReference>
<dbReference type="Proteomes" id="UP000595107">
    <property type="component" value="Chromosome"/>
</dbReference>
<evidence type="ECO:0000313" key="4">
    <source>
        <dbReference type="EMBL" id="SUT98722.1"/>
    </source>
</evidence>
<protein>
    <submittedName>
        <fullName evidence="2">DUF4422 domain-containing protein</fullName>
    </submittedName>
</protein>
<dbReference type="Proteomes" id="UP000254227">
    <property type="component" value="Unassembled WGS sequence"/>
</dbReference>
<proteinExistence type="predicted"/>
<dbReference type="Pfam" id="PF14393">
    <property type="entry name" value="DUF4422"/>
    <property type="match status" value="1"/>
</dbReference>
<organism evidence="4 5">
    <name type="scientific">Acinetobacter johnsonii</name>
    <dbReference type="NCBI Taxonomy" id="40214"/>
    <lineage>
        <taxon>Bacteria</taxon>
        <taxon>Pseudomonadati</taxon>
        <taxon>Pseudomonadota</taxon>
        <taxon>Gammaproteobacteria</taxon>
        <taxon>Moraxellales</taxon>
        <taxon>Moraxellaceae</taxon>
        <taxon>Acinetobacter</taxon>
    </lineage>
</organism>
<evidence type="ECO:0000313" key="3">
    <source>
        <dbReference type="EMBL" id="QPS03803.1"/>
    </source>
</evidence>
<reference evidence="2" key="3">
    <citation type="submission" date="2022-09" db="EMBL/GenBank/DDBJ databases">
        <title>Intensive care unit water sources are persistently colonized with multi-drug resistant bacteria and are the site of extensive horizontal gene transfer of antibiotic resistance genes.</title>
        <authorList>
            <person name="Diorio-Toth L."/>
        </authorList>
    </citation>
    <scope>NUCLEOTIDE SEQUENCE</scope>
    <source>
        <strain evidence="2">GD03885</strain>
    </source>
</reference>
<reference evidence="3 6" key="2">
    <citation type="submission" date="2020-12" db="EMBL/GenBank/DDBJ databases">
        <title>FDA dAtabase for Regulatory Grade micrObial Sequences (FDA-ARGOS): Supporting development and validation of Infectious Disease Dx tests.</title>
        <authorList>
            <person name="Sproer C."/>
            <person name="Gronow S."/>
            <person name="Severitt S."/>
            <person name="Schroder I."/>
            <person name="Tallon L."/>
            <person name="Sadzewicz L."/>
            <person name="Zhao X."/>
            <person name="Boylan J."/>
            <person name="Ott S."/>
            <person name="Bowen H."/>
            <person name="Vavikolanu K."/>
            <person name="Mehta A."/>
            <person name="Aluvathingal J."/>
            <person name="Nadendla S."/>
            <person name="Lowell S."/>
            <person name="Myers T."/>
            <person name="Yan Y."/>
            <person name="Sichtig H."/>
        </authorList>
    </citation>
    <scope>NUCLEOTIDE SEQUENCE [LARGE SCALE GENOMIC DNA]</scope>
    <source>
        <strain evidence="3 6">FDAARGOS_910</strain>
    </source>
</reference>
<gene>
    <name evidence="3" type="ORF">I6G67_16785</name>
    <name evidence="2" type="ORF">N5C97_09010</name>
    <name evidence="4" type="ORF">NCTC10308_02958</name>
</gene>
<sequence length="238" mass="28463">MMKTEIYIATHKEYNFPRIEGYIPIHVGKALTDLDLGIIGDNTGDNISNLNPNFCELTALYWMWKNSNADILGLVHYRRYFLDVNNIESLSRNEIIIPKKVRYYKEGIMNIFLLRRFFSKLSIQDHYKKNHISLHWDVLRGIICHKFPEYLKIFDMVSNSKSGMSHYNMFIAHKDFVNGYCEWLFNILFELKNVLDLDDYDAYQRRVYGFISERLLNVYIEMHKKNLKIRYKNVSFIS</sequence>
<dbReference type="EMBL" id="CP065666">
    <property type="protein sequence ID" value="QPS03803.1"/>
    <property type="molecule type" value="Genomic_DNA"/>
</dbReference>
<reference evidence="4 5" key="1">
    <citation type="submission" date="2018-06" db="EMBL/GenBank/DDBJ databases">
        <authorList>
            <consortium name="Pathogen Informatics"/>
            <person name="Doyle S."/>
        </authorList>
    </citation>
    <scope>NUCLEOTIDE SEQUENCE [LARGE SCALE GENOMIC DNA]</scope>
    <source>
        <strain evidence="4 5">NCTC10308</strain>
    </source>
</reference>
<evidence type="ECO:0000313" key="5">
    <source>
        <dbReference type="Proteomes" id="UP000254227"/>
    </source>
</evidence>
<evidence type="ECO:0000259" key="1">
    <source>
        <dbReference type="Pfam" id="PF14393"/>
    </source>
</evidence>
<dbReference type="EMBL" id="UFRV01000006">
    <property type="protein sequence ID" value="SUT98722.1"/>
    <property type="molecule type" value="Genomic_DNA"/>
</dbReference>
<dbReference type="EMBL" id="JAOCCL010000019">
    <property type="protein sequence ID" value="MDH0826639.1"/>
    <property type="molecule type" value="Genomic_DNA"/>
</dbReference>
<dbReference type="InterPro" id="IPR025536">
    <property type="entry name" value="DUF4422"/>
</dbReference>
<evidence type="ECO:0000313" key="2">
    <source>
        <dbReference type="EMBL" id="MDH0826639.1"/>
    </source>
</evidence>
<name>A0A380U9G2_ACIJO</name>